<name>A0A1V8RJ60_9HYPH</name>
<comment type="caution">
    <text evidence="2">The sequence shown here is derived from an EMBL/GenBank/DDBJ whole genome shotgun (WGS) entry which is preliminary data.</text>
</comment>
<evidence type="ECO:0000313" key="2">
    <source>
        <dbReference type="EMBL" id="OQM73250.1"/>
    </source>
</evidence>
<keyword evidence="1" id="KW-0732">Signal</keyword>
<dbReference type="EMBL" id="MDET01000060">
    <property type="protein sequence ID" value="OQM73250.1"/>
    <property type="molecule type" value="Genomic_DNA"/>
</dbReference>
<evidence type="ECO:0008006" key="4">
    <source>
        <dbReference type="Google" id="ProtNLM"/>
    </source>
</evidence>
<dbReference type="STRING" id="1873176.BFN67_09685"/>
<organism evidence="2 3">
    <name type="scientific">Manganibacter manganicus</name>
    <dbReference type="NCBI Taxonomy" id="1873176"/>
    <lineage>
        <taxon>Bacteria</taxon>
        <taxon>Pseudomonadati</taxon>
        <taxon>Pseudomonadota</taxon>
        <taxon>Alphaproteobacteria</taxon>
        <taxon>Hyphomicrobiales</taxon>
        <taxon>Phyllobacteriaceae</taxon>
        <taxon>Manganibacter</taxon>
    </lineage>
</organism>
<keyword evidence="3" id="KW-1185">Reference proteome</keyword>
<feature type="signal peptide" evidence="1">
    <location>
        <begin position="1"/>
        <end position="27"/>
    </location>
</feature>
<accession>A0A1V8RJ60</accession>
<protein>
    <recommendedName>
        <fullName evidence="4">Cytoplasmic protein</fullName>
    </recommendedName>
</protein>
<feature type="chain" id="PRO_5010735236" description="Cytoplasmic protein" evidence="1">
    <location>
        <begin position="28"/>
        <end position="148"/>
    </location>
</feature>
<dbReference type="Proteomes" id="UP000191905">
    <property type="component" value="Unassembled WGS sequence"/>
</dbReference>
<sequence>MTRFAVSAIAALASLCAPLAAVSTAGAADLPGGYYEYQDQSVCNQAWVLSKITHRFRHQVRHVPHLPNVEITDFQRIRLTRSLPANEEWPIGRTYCTARVTLSNGYDRNIAYLIEEGQGFVSIGDNVEFCVSGFDRWMVYDGRCRVLR</sequence>
<evidence type="ECO:0000313" key="3">
    <source>
        <dbReference type="Proteomes" id="UP000191905"/>
    </source>
</evidence>
<dbReference type="OrthoDB" id="9808546at2"/>
<reference evidence="2 3" key="1">
    <citation type="journal article" date="2016" name="Int. J. Syst. Evol. Microbiol.">
        <title>Pseudaminobacter manganicus sp. nov., isolated from sludge of a manganese mine.</title>
        <authorList>
            <person name="Li J."/>
            <person name="Huang J."/>
            <person name="Liao S."/>
            <person name="Wang G."/>
        </authorList>
    </citation>
    <scope>NUCLEOTIDE SEQUENCE [LARGE SCALE GENOMIC DNA]</scope>
    <source>
        <strain evidence="2 3">JH-7</strain>
    </source>
</reference>
<gene>
    <name evidence="2" type="ORF">BFN67_09685</name>
</gene>
<dbReference type="AlphaFoldDB" id="A0A1V8RJ60"/>
<dbReference type="RefSeq" id="WP_080921865.1">
    <property type="nucleotide sequence ID" value="NZ_MDET01000060.1"/>
</dbReference>
<evidence type="ECO:0000256" key="1">
    <source>
        <dbReference type="SAM" id="SignalP"/>
    </source>
</evidence>
<proteinExistence type="predicted"/>